<reference evidence="1 2" key="1">
    <citation type="submission" date="2017-07" db="EMBL/GenBank/DDBJ databases">
        <title>Phylogenetic study on the rhizospheric bacterium Ochrobactrum sp. A44.</title>
        <authorList>
            <person name="Krzyzanowska D.M."/>
            <person name="Ossowicki A."/>
            <person name="Rajewska M."/>
            <person name="Maciag T."/>
            <person name="Kaczynski Z."/>
            <person name="Czerwicka M."/>
            <person name="Jafra S."/>
        </authorList>
    </citation>
    <scope>NUCLEOTIDE SEQUENCE [LARGE SCALE GENOMIC DNA]</scope>
    <source>
        <strain evidence="1 2">A44</strain>
    </source>
</reference>
<dbReference type="EMBL" id="CP022604">
    <property type="protein sequence ID" value="ASV86169.1"/>
    <property type="molecule type" value="Genomic_DNA"/>
</dbReference>
<dbReference type="Proteomes" id="UP000215256">
    <property type="component" value="Chromosome 1"/>
</dbReference>
<dbReference type="AlphaFoldDB" id="A0A248UIR1"/>
<protein>
    <submittedName>
        <fullName evidence="1">Uncharacterized protein</fullName>
    </submittedName>
</protein>
<evidence type="ECO:0000313" key="2">
    <source>
        <dbReference type="Proteomes" id="UP000215256"/>
    </source>
</evidence>
<dbReference type="KEGG" id="och:CES85_1615"/>
<accession>A0A248UIR1</accession>
<sequence length="54" mass="5769">MIDHAILSFAFFREQNLATIFLVPDPSASYISYCAAGEAPSAQRIVGPVVQPAS</sequence>
<evidence type="ECO:0000313" key="1">
    <source>
        <dbReference type="EMBL" id="ASV86169.1"/>
    </source>
</evidence>
<gene>
    <name evidence="1" type="ORF">CES85_1615</name>
</gene>
<proteinExistence type="predicted"/>
<organism evidence="1 2">
    <name type="scientific">Ochrobactrum quorumnocens</name>
    <dbReference type="NCBI Taxonomy" id="271865"/>
    <lineage>
        <taxon>Bacteria</taxon>
        <taxon>Pseudomonadati</taxon>
        <taxon>Pseudomonadota</taxon>
        <taxon>Alphaproteobacteria</taxon>
        <taxon>Hyphomicrobiales</taxon>
        <taxon>Brucellaceae</taxon>
        <taxon>Brucella/Ochrobactrum group</taxon>
        <taxon>Ochrobactrum</taxon>
    </lineage>
</organism>
<name>A0A248UIR1_9HYPH</name>